<dbReference type="SMART" id="SM00409">
    <property type="entry name" value="IG"/>
    <property type="match status" value="2"/>
</dbReference>
<evidence type="ECO:0000259" key="6">
    <source>
        <dbReference type="PROSITE" id="PS50835"/>
    </source>
</evidence>
<dbReference type="Gene3D" id="2.60.40.10">
    <property type="entry name" value="Immunoglobulins"/>
    <property type="match status" value="2"/>
</dbReference>
<gene>
    <name evidence="7" type="ORF">GCM10023187_32300</name>
</gene>
<accession>A0ABP8KLC1</accession>
<dbReference type="Pfam" id="PF13855">
    <property type="entry name" value="LRR_8"/>
    <property type="match status" value="2"/>
</dbReference>
<evidence type="ECO:0000256" key="3">
    <source>
        <dbReference type="ARBA" id="ARBA00022737"/>
    </source>
</evidence>
<evidence type="ECO:0000256" key="4">
    <source>
        <dbReference type="ARBA" id="ARBA00023157"/>
    </source>
</evidence>
<keyword evidence="4" id="KW-1015">Disulfide bond</keyword>
<dbReference type="InterPro" id="IPR007110">
    <property type="entry name" value="Ig-like_dom"/>
</dbReference>
<keyword evidence="3" id="KW-0677">Repeat</keyword>
<keyword evidence="8" id="KW-1185">Reference proteome</keyword>
<evidence type="ECO:0000313" key="7">
    <source>
        <dbReference type="EMBL" id="GAA4409267.1"/>
    </source>
</evidence>
<dbReference type="InterPro" id="IPR013783">
    <property type="entry name" value="Ig-like_fold"/>
</dbReference>
<feature type="signal peptide" evidence="5">
    <location>
        <begin position="1"/>
        <end position="17"/>
    </location>
</feature>
<dbReference type="InterPro" id="IPR001611">
    <property type="entry name" value="Leu-rich_rpt"/>
</dbReference>
<dbReference type="PANTHER" id="PTHR47988">
    <property type="entry name" value="SOMATIC EMBRYOGENESIS RECEPTOR KINASE 1"/>
    <property type="match status" value="1"/>
</dbReference>
<reference evidence="8" key="1">
    <citation type="journal article" date="2019" name="Int. J. Syst. Evol. Microbiol.">
        <title>The Global Catalogue of Microorganisms (GCM) 10K type strain sequencing project: providing services to taxonomists for standard genome sequencing and annotation.</title>
        <authorList>
            <consortium name="The Broad Institute Genomics Platform"/>
            <consortium name="The Broad Institute Genome Sequencing Center for Infectious Disease"/>
            <person name="Wu L."/>
            <person name="Ma J."/>
        </authorList>
    </citation>
    <scope>NUCLEOTIDE SEQUENCE [LARGE SCALE GENOMIC DNA]</scope>
    <source>
        <strain evidence="8">JCM 17925</strain>
    </source>
</reference>
<evidence type="ECO:0000256" key="5">
    <source>
        <dbReference type="SAM" id="SignalP"/>
    </source>
</evidence>
<evidence type="ECO:0000256" key="1">
    <source>
        <dbReference type="ARBA" id="ARBA00022614"/>
    </source>
</evidence>
<dbReference type="InterPro" id="IPR032675">
    <property type="entry name" value="LRR_dom_sf"/>
</dbReference>
<dbReference type="EMBL" id="BAABHB010000006">
    <property type="protein sequence ID" value="GAA4409267.1"/>
    <property type="molecule type" value="Genomic_DNA"/>
</dbReference>
<keyword evidence="1" id="KW-0433">Leucine-rich repeat</keyword>
<dbReference type="InterPro" id="IPR026444">
    <property type="entry name" value="Secre_tail"/>
</dbReference>
<dbReference type="Gene3D" id="3.80.10.10">
    <property type="entry name" value="Ribonuclease Inhibitor"/>
    <property type="match status" value="5"/>
</dbReference>
<dbReference type="SUPFAM" id="SSF52058">
    <property type="entry name" value="L domain-like"/>
    <property type="match status" value="2"/>
</dbReference>
<dbReference type="Pfam" id="PF00560">
    <property type="entry name" value="LRR_1"/>
    <property type="match status" value="3"/>
</dbReference>
<evidence type="ECO:0000313" key="8">
    <source>
        <dbReference type="Proteomes" id="UP001500936"/>
    </source>
</evidence>
<dbReference type="Pfam" id="PF13927">
    <property type="entry name" value="Ig_3"/>
    <property type="match status" value="2"/>
</dbReference>
<dbReference type="InterPro" id="IPR003599">
    <property type="entry name" value="Ig_sub"/>
</dbReference>
<name>A0ABP8KLC1_9BACT</name>
<dbReference type="CDD" id="cd00096">
    <property type="entry name" value="Ig"/>
    <property type="match status" value="1"/>
</dbReference>
<sequence length="1587" mass="163679">MVVFLLVSVCFSLLALAQTSTDAVDTDWATTGNEDGNAVSTADCNAPHPDYQALVDLYNSTNGANWYNNANWLSGCDPCSGGWSGITCTNGRVSLIDLKNNRLSGTLPSSLSALTSLQVLRLFGNDLSGSLPASWSALTNLRDLRAQGNQLSGSLPDSWSALTNLQVLILDNNNLNGSLPASWSALASLQELWLVGNQLSGSLPASWSALTKLQLLRAQSNQLSGSLPTSWSALPNLQQLYLNDNQLSGSLPDSWSALPSLRVLNLFQNQLSGSLPASWSALTSLQVLRLFGNDLNGSLPASWSALPNLQLLRLDDNQLSGSLPDSWSALTTLFDLRLNDNQLSGSLPTSWSALTNLQFLYLFDNQLSGCIPASYSVFCGKLVNFSNNAGLPGGGDFSAFCASGSGSDAISLALPSSSSAVCTGASVTVAVSVTGTAPLSYQWYKNGALVAGQTTATLSLGNVQAADAGSYQLVVTGCSSTTSAAFSLSVNPAPTAGISPSTATLSCTSPNATLTAMGGTSYLWSTGATTDAISATVAGTYSVTVSTGGCTATASATVTGSTIAHPDYQALVDLYNSTNGPNWSTNTNWLSGCDPCSGGWYGITCTDGRVSQIDLNTNRLSGTLPSSLSALTSLQQLRLFGNELSGSLPVSWSALTNLRGLRLDDNQLTESLPVSWSALTNLQELFLCQNQLSGSLPASWSALTKLQRLYLFQNQLGGSLPAGWSALANMQSLLLNDNQLSGCIPASYSVFCGKADVDFSNNAGLPGGGDFSAFCASGSGSDAISLALPSSSSAVCTGASVTVAVSVTGTAPLTYQWYKNGGVVTGQTSATLQLSNVQVADAGSYSVVVAGACNSLTATAFSLTVNPPALATIAASTTALNCTTPTASLSATGMGTYRWSTGETTAAITVSPTSTTAYALTLTTAEGCLATNQIQLTYTPDTQGPTIITTTLSLTLNAQGQATLLPTAIQTSDNCSGEVSVRLGRSSFTCADRDTVPISVTATDASKNSTTATVQVTVLDNTAPTLVTKTVSKTLSTGGTAGITAEEVVSTASDNCSYTLSVAPANFTAAGSYTVVVTATDAAGNSTTATAGVSIGKRQAVLAYQGLNIGQYSDPVALQSLLTEVDGTTPLAGKPVSFTLKAQQTTGTTTAAGVTAPNLVLTQKPDTYTLVAFFAGDAIYLPVSTTAVFSILPEDSRATYTGALFASATSVNAGSAQVTLSSTIQDITAVQPGTDNSPGDIRNATVTFVNRDDDNKVLGTAPVGLVNPGDLKIGTATVTISLPTSNQGYSTYTIGIIVGGYYTRNSPEDNVVVNVATPQNDFISGGGFINLSRSAGQKAGDAGTRNNFGFNVKYNKNATNLQGNVNVITRRMEPDGMLHVYQIKGNTMTSLSTLPTTAGGKAAYNGKASIQDITNPLAVVAVDGNATLQVTMTDNGEPGSSDAIAITVWNKLGGLWFASEWDGVKTLEKTLAGGNLVVRGAKVGTREAAVESMVVATVTEGPVSLAVAVQPNPTTDELQVTITGPASLKTVTLKLYDVLQRIVGEWPVALQEGQGQTSLSLANQATGVYLLSAEADRQRAVQRVLKR</sequence>
<proteinExistence type="predicted"/>
<dbReference type="NCBIfam" id="TIGR04183">
    <property type="entry name" value="Por_Secre_tail"/>
    <property type="match status" value="1"/>
</dbReference>
<feature type="chain" id="PRO_5046850734" description="Ig-like domain-containing protein" evidence="5">
    <location>
        <begin position="18"/>
        <end position="1587"/>
    </location>
</feature>
<protein>
    <recommendedName>
        <fullName evidence="6">Ig-like domain-containing protein</fullName>
    </recommendedName>
</protein>
<dbReference type="InterPro" id="IPR036179">
    <property type="entry name" value="Ig-like_dom_sf"/>
</dbReference>
<dbReference type="Proteomes" id="UP001500936">
    <property type="component" value="Unassembled WGS sequence"/>
</dbReference>
<dbReference type="SMART" id="SM00369">
    <property type="entry name" value="LRR_TYP"/>
    <property type="match status" value="15"/>
</dbReference>
<dbReference type="InterPro" id="IPR003591">
    <property type="entry name" value="Leu-rich_rpt_typical-subtyp"/>
</dbReference>
<dbReference type="PROSITE" id="PS50835">
    <property type="entry name" value="IG_LIKE"/>
    <property type="match status" value="2"/>
</dbReference>
<keyword evidence="2 5" id="KW-0732">Signal</keyword>
<dbReference type="SUPFAM" id="SSF48726">
    <property type="entry name" value="Immunoglobulin"/>
    <property type="match status" value="2"/>
</dbReference>
<evidence type="ECO:0000256" key="2">
    <source>
        <dbReference type="ARBA" id="ARBA00022729"/>
    </source>
</evidence>
<comment type="caution">
    <text evidence="7">The sequence shown here is derived from an EMBL/GenBank/DDBJ whole genome shotgun (WGS) entry which is preliminary data.</text>
</comment>
<feature type="domain" description="Ig-like" evidence="6">
    <location>
        <begin position="408"/>
        <end position="489"/>
    </location>
</feature>
<feature type="domain" description="Ig-like" evidence="6">
    <location>
        <begin position="782"/>
        <end position="864"/>
    </location>
</feature>
<organism evidence="7 8">
    <name type="scientific">Nibrella viscosa</name>
    <dbReference type="NCBI Taxonomy" id="1084524"/>
    <lineage>
        <taxon>Bacteria</taxon>
        <taxon>Pseudomonadati</taxon>
        <taxon>Bacteroidota</taxon>
        <taxon>Cytophagia</taxon>
        <taxon>Cytophagales</taxon>
        <taxon>Spirosomataceae</taxon>
        <taxon>Nibrella</taxon>
    </lineage>
</organism>